<organism evidence="1 2">
    <name type="scientific">Microvirga aerophila</name>
    <dbReference type="NCBI Taxonomy" id="670291"/>
    <lineage>
        <taxon>Bacteria</taxon>
        <taxon>Pseudomonadati</taxon>
        <taxon>Pseudomonadota</taxon>
        <taxon>Alphaproteobacteria</taxon>
        <taxon>Hyphomicrobiales</taxon>
        <taxon>Methylobacteriaceae</taxon>
        <taxon>Microvirga</taxon>
    </lineage>
</organism>
<name>A0A512C4W0_9HYPH</name>
<reference evidence="1 2" key="1">
    <citation type="submission" date="2019-07" db="EMBL/GenBank/DDBJ databases">
        <title>Whole genome shotgun sequence of Microvirga aerophila NBRC 106136.</title>
        <authorList>
            <person name="Hosoyama A."/>
            <person name="Uohara A."/>
            <person name="Ohji S."/>
            <person name="Ichikawa N."/>
        </authorList>
    </citation>
    <scope>NUCLEOTIDE SEQUENCE [LARGE SCALE GENOMIC DNA]</scope>
    <source>
        <strain evidence="1 2">NBRC 106136</strain>
    </source>
</reference>
<sequence>MSRLCRVAGCCSPTSSRYSIYCSSHKARLRRHGAVDQKAITKGDLKPYLRLVQDRIQKNEASSLWTQLNARWSALAD</sequence>
<proteinExistence type="predicted"/>
<evidence type="ECO:0000313" key="2">
    <source>
        <dbReference type="Proteomes" id="UP000321085"/>
    </source>
</evidence>
<dbReference type="AlphaFoldDB" id="A0A512C4W0"/>
<accession>A0A512C4W0</accession>
<keyword evidence="2" id="KW-1185">Reference proteome</keyword>
<evidence type="ECO:0000313" key="1">
    <source>
        <dbReference type="EMBL" id="GEO19087.1"/>
    </source>
</evidence>
<gene>
    <name evidence="1" type="ORF">MAE02_67830</name>
</gene>
<dbReference type="Proteomes" id="UP000321085">
    <property type="component" value="Unassembled WGS sequence"/>
</dbReference>
<dbReference type="EMBL" id="BJYU01000318">
    <property type="protein sequence ID" value="GEO19087.1"/>
    <property type="molecule type" value="Genomic_DNA"/>
</dbReference>
<protein>
    <submittedName>
        <fullName evidence="1">Uncharacterized protein</fullName>
    </submittedName>
</protein>
<comment type="caution">
    <text evidence="1">The sequence shown here is derived from an EMBL/GenBank/DDBJ whole genome shotgun (WGS) entry which is preliminary data.</text>
</comment>